<reference evidence="7 8" key="1">
    <citation type="submission" date="2019-12" db="EMBL/GenBank/DDBJ databases">
        <title>Nitratireductor arenosus sp. nov., Isolated from sea sand, Jeju island, South Korea.</title>
        <authorList>
            <person name="Kim W."/>
        </authorList>
    </citation>
    <scope>NUCLEOTIDE SEQUENCE [LARGE SCALE GENOMIC DNA]</scope>
    <source>
        <strain evidence="7 8">CAU 1489</strain>
    </source>
</reference>
<dbReference type="Gene3D" id="1.10.12.10">
    <property type="entry name" value="Lyase 2-enoyl-coa Hydratase, Chain A, domain 2"/>
    <property type="match status" value="1"/>
</dbReference>
<dbReference type="EMBL" id="WPHG01000004">
    <property type="protein sequence ID" value="MVA99205.1"/>
    <property type="molecule type" value="Genomic_DNA"/>
</dbReference>
<evidence type="ECO:0000256" key="1">
    <source>
        <dbReference type="ARBA" id="ARBA00005254"/>
    </source>
</evidence>
<keyword evidence="3" id="KW-0809">Transit peptide</keyword>
<dbReference type="GO" id="GO:0006631">
    <property type="term" value="P:fatty acid metabolic process"/>
    <property type="evidence" value="ECO:0007669"/>
    <property type="project" value="UniProtKB-KW"/>
</dbReference>
<dbReference type="CDD" id="cd06558">
    <property type="entry name" value="crotonase-like"/>
    <property type="match status" value="1"/>
</dbReference>
<evidence type="ECO:0000256" key="3">
    <source>
        <dbReference type="ARBA" id="ARBA00022946"/>
    </source>
</evidence>
<accession>A0A844QIS8</accession>
<evidence type="ECO:0000256" key="4">
    <source>
        <dbReference type="ARBA" id="ARBA00023098"/>
    </source>
</evidence>
<sequence>MAEIVNLASSETPAGLVDVATSDGVVTLTLANPPAHVLSMEMIGALHEALLAAREDRAVRVVVLAATGKIFCAGHDLKEMAAHRRDPDRGRVFLEELFRRCSEMMKAVVRLPMPVIAKVGGVATAAGCQLVASCDLAIASETARFCTPGVNLGGFCSTPMVALSRNLSRKHAMEMLLTGEMIDAATAREFGLVNRVVPEEYLDQVVEKYAAAIASKSPVAIARGKRAFYEQADMRLSEAYDYASAVMVDGFMTRDSEEGLDAFFDKREPEWTGE</sequence>
<evidence type="ECO:0000313" key="8">
    <source>
        <dbReference type="Proteomes" id="UP000463224"/>
    </source>
</evidence>
<dbReference type="PANTHER" id="PTHR43602">
    <property type="match status" value="1"/>
</dbReference>
<dbReference type="Proteomes" id="UP000463224">
    <property type="component" value="Unassembled WGS sequence"/>
</dbReference>
<organism evidence="7 8">
    <name type="scientific">Nitratireductor arenosus</name>
    <dbReference type="NCBI Taxonomy" id="2682096"/>
    <lineage>
        <taxon>Bacteria</taxon>
        <taxon>Pseudomonadati</taxon>
        <taxon>Pseudomonadota</taxon>
        <taxon>Alphaproteobacteria</taxon>
        <taxon>Hyphomicrobiales</taxon>
        <taxon>Phyllobacteriaceae</taxon>
        <taxon>Nitratireductor</taxon>
    </lineage>
</organism>
<dbReference type="RefSeq" id="WP_156714151.1">
    <property type="nucleotide sequence ID" value="NZ_WPHG01000004.1"/>
</dbReference>
<dbReference type="AlphaFoldDB" id="A0A844QIS8"/>
<keyword evidence="8" id="KW-1185">Reference proteome</keyword>
<evidence type="ECO:0000256" key="2">
    <source>
        <dbReference type="ARBA" id="ARBA00022832"/>
    </source>
</evidence>
<dbReference type="Gene3D" id="3.90.226.10">
    <property type="entry name" value="2-enoyl-CoA Hydratase, Chain A, domain 1"/>
    <property type="match status" value="1"/>
</dbReference>
<name>A0A844QIS8_9HYPH</name>
<evidence type="ECO:0000256" key="5">
    <source>
        <dbReference type="ARBA" id="ARBA00037410"/>
    </source>
</evidence>
<comment type="caution">
    <text evidence="7">The sequence shown here is derived from an EMBL/GenBank/DDBJ whole genome shotgun (WGS) entry which is preliminary data.</text>
</comment>
<keyword evidence="7" id="KW-0456">Lyase</keyword>
<dbReference type="InterPro" id="IPR001753">
    <property type="entry name" value="Enoyl-CoA_hydra/iso"/>
</dbReference>
<dbReference type="SUPFAM" id="SSF52096">
    <property type="entry name" value="ClpP/crotonase"/>
    <property type="match status" value="1"/>
</dbReference>
<dbReference type="InterPro" id="IPR052377">
    <property type="entry name" value="Mitochondrial_ECH-domain"/>
</dbReference>
<dbReference type="Pfam" id="PF00378">
    <property type="entry name" value="ECH_1"/>
    <property type="match status" value="1"/>
</dbReference>
<comment type="function">
    <text evidence="5">May play a role in fatty acid biosynthesis and insulin sensitivity.</text>
</comment>
<evidence type="ECO:0000256" key="6">
    <source>
        <dbReference type="ARBA" id="ARBA00040545"/>
    </source>
</evidence>
<keyword evidence="2" id="KW-0276">Fatty acid metabolism</keyword>
<evidence type="ECO:0000313" key="7">
    <source>
        <dbReference type="EMBL" id="MVA99205.1"/>
    </source>
</evidence>
<dbReference type="PANTHER" id="PTHR43602:SF1">
    <property type="entry name" value="ENOYL-COA HYDRATASE DOMAIN-CONTAINING PROTEIN 3, MITOCHONDRIAL"/>
    <property type="match status" value="1"/>
</dbReference>
<dbReference type="InterPro" id="IPR014748">
    <property type="entry name" value="Enoyl-CoA_hydra_C"/>
</dbReference>
<keyword evidence="4" id="KW-0443">Lipid metabolism</keyword>
<dbReference type="GO" id="GO:0016836">
    <property type="term" value="F:hydro-lyase activity"/>
    <property type="evidence" value="ECO:0007669"/>
    <property type="project" value="TreeGrafter"/>
</dbReference>
<protein>
    <recommendedName>
        <fullName evidence="6">Enoyl-CoA hydratase domain-containing protein 3, mitochondrial</fullName>
    </recommendedName>
</protein>
<comment type="similarity">
    <text evidence="1">Belongs to the enoyl-CoA hydratase/isomerase family.</text>
</comment>
<dbReference type="NCBIfam" id="NF006008">
    <property type="entry name" value="PRK08139.1"/>
    <property type="match status" value="1"/>
</dbReference>
<proteinExistence type="inferred from homology"/>
<dbReference type="InterPro" id="IPR029045">
    <property type="entry name" value="ClpP/crotonase-like_dom_sf"/>
</dbReference>
<gene>
    <name evidence="7" type="ORF">GN330_18315</name>
</gene>